<dbReference type="InterPro" id="IPR014729">
    <property type="entry name" value="Rossmann-like_a/b/a_fold"/>
</dbReference>
<dbReference type="EMBL" id="DTBP01000004">
    <property type="protein sequence ID" value="HGQ73490.1"/>
    <property type="molecule type" value="Genomic_DNA"/>
</dbReference>
<organism evidence="3">
    <name type="scientific">Staphylothermus marinus</name>
    <dbReference type="NCBI Taxonomy" id="2280"/>
    <lineage>
        <taxon>Archaea</taxon>
        <taxon>Thermoproteota</taxon>
        <taxon>Thermoprotei</taxon>
        <taxon>Desulfurococcales</taxon>
        <taxon>Desulfurococcaceae</taxon>
        <taxon>Staphylothermus</taxon>
    </lineage>
</organism>
<dbReference type="Gene3D" id="3.90.1490.10">
    <property type="entry name" value="putative n-type atp pyrophosphatase, domain 2"/>
    <property type="match status" value="1"/>
</dbReference>
<dbReference type="NCBIfam" id="TIGR03679">
    <property type="entry name" value="arCOG00187"/>
    <property type="match status" value="1"/>
</dbReference>
<dbReference type="CDD" id="cd01994">
    <property type="entry name" value="AANH_PF0828-like"/>
    <property type="match status" value="1"/>
</dbReference>
<gene>
    <name evidence="2" type="ORF">ENU09_01915</name>
    <name evidence="3" type="ORF">ENU20_00195</name>
</gene>
<evidence type="ECO:0000313" key="3">
    <source>
        <dbReference type="EMBL" id="HGQ73490.1"/>
    </source>
</evidence>
<name>A0A7C4NP46_STAMA</name>
<feature type="domain" description="Diphthamide synthase" evidence="1">
    <location>
        <begin position="3"/>
        <end position="222"/>
    </location>
</feature>
<reference evidence="3" key="1">
    <citation type="journal article" date="2020" name="mSystems">
        <title>Genome- and Community-Level Interaction Insights into Carbon Utilization and Element Cycling Functions of Hydrothermarchaeota in Hydrothermal Sediment.</title>
        <authorList>
            <person name="Zhou Z."/>
            <person name="Liu Y."/>
            <person name="Xu W."/>
            <person name="Pan J."/>
            <person name="Luo Z.H."/>
            <person name="Li M."/>
        </authorList>
    </citation>
    <scope>NUCLEOTIDE SEQUENCE [LARGE SCALE GENOMIC DNA]</scope>
    <source>
        <strain evidence="2">SpSt-638</strain>
        <strain evidence="3">SpSt-648</strain>
    </source>
</reference>
<dbReference type="Gene3D" id="3.40.50.620">
    <property type="entry name" value="HUPs"/>
    <property type="match status" value="1"/>
</dbReference>
<dbReference type="InterPro" id="IPR002761">
    <property type="entry name" value="Diphthami_syn_dom"/>
</dbReference>
<accession>A0A7C4NP46</accession>
<dbReference type="PANTHER" id="PTHR12196">
    <property type="entry name" value="DOMAIN OF UNKNOWN FUNCTION 71 DUF71 -CONTAINING PROTEIN"/>
    <property type="match status" value="1"/>
</dbReference>
<dbReference type="Pfam" id="PF01902">
    <property type="entry name" value="Diphthami_syn_2"/>
    <property type="match status" value="1"/>
</dbReference>
<evidence type="ECO:0000259" key="1">
    <source>
        <dbReference type="Pfam" id="PF01902"/>
    </source>
</evidence>
<keyword evidence="3" id="KW-0436">Ligase</keyword>
<proteinExistence type="predicted"/>
<dbReference type="AlphaFoldDB" id="A0A7C4NP46"/>
<dbReference type="NCBIfam" id="TIGR00290">
    <property type="entry name" value="MJ0570_dom"/>
    <property type="match status" value="1"/>
</dbReference>
<dbReference type="InterPro" id="IPR030662">
    <property type="entry name" value="DPH6/MJ0570"/>
</dbReference>
<dbReference type="EC" id="6.3.1.14" evidence="3"/>
<dbReference type="GO" id="GO:0017178">
    <property type="term" value="F:diphthine-ammonia ligase activity"/>
    <property type="evidence" value="ECO:0007669"/>
    <property type="project" value="UniProtKB-EC"/>
</dbReference>
<dbReference type="PANTHER" id="PTHR12196:SF2">
    <property type="entry name" value="DIPHTHINE--AMMONIA LIGASE"/>
    <property type="match status" value="1"/>
</dbReference>
<dbReference type="InterPro" id="IPR022427">
    <property type="entry name" value="MJ0570_ATP-bd"/>
</dbReference>
<protein>
    <submittedName>
        <fullName evidence="3">Diphthine--ammonia ligase</fullName>
        <ecNumber evidence="3">6.3.1.14</ecNumber>
    </submittedName>
</protein>
<dbReference type="EMBL" id="DTBE01000055">
    <property type="protein sequence ID" value="HGQ59467.1"/>
    <property type="molecule type" value="Genomic_DNA"/>
</dbReference>
<dbReference type="SUPFAM" id="SSF52402">
    <property type="entry name" value="Adenine nucleotide alpha hydrolases-like"/>
    <property type="match status" value="1"/>
</dbReference>
<dbReference type="PIRSF" id="PIRSF039123">
    <property type="entry name" value="Diphthamide_synthase"/>
    <property type="match status" value="1"/>
</dbReference>
<sequence length="229" mass="26011">MLRAAVLFTGGKDSTYALHLAYFQGYEIEVLVSIVPTYRYSMMYHKPIPRILELQSTALGIPLELVEVKDPSMEVDVLRNILSRVIDEYSVDTIVSGTLSSLYQKTIIDMVSNELGLRHYTPLWLTDQYRYMVELVDNGVVFMLMSVSTHGLGRDYLCKPIGRLELEDILKKSRIYGFNPAFEGGEAETIVLNAPLFRKRVFVEGYVESMGLDEHYCIVKNAYLVDASS</sequence>
<evidence type="ECO:0000313" key="2">
    <source>
        <dbReference type="EMBL" id="HGQ59467.1"/>
    </source>
</evidence>
<comment type="caution">
    <text evidence="3">The sequence shown here is derived from an EMBL/GenBank/DDBJ whole genome shotgun (WGS) entry which is preliminary data.</text>
</comment>
<dbReference type="GO" id="GO:0017183">
    <property type="term" value="P:protein histidyl modification to diphthamide"/>
    <property type="evidence" value="ECO:0007669"/>
    <property type="project" value="TreeGrafter"/>
</dbReference>